<reference evidence="1 2" key="1">
    <citation type="journal article" date="2019" name="Nat. Ecol. Evol.">
        <title>Megaphylogeny resolves global patterns of mushroom evolution.</title>
        <authorList>
            <person name="Varga T."/>
            <person name="Krizsan K."/>
            <person name="Foldi C."/>
            <person name="Dima B."/>
            <person name="Sanchez-Garcia M."/>
            <person name="Sanchez-Ramirez S."/>
            <person name="Szollosi G.J."/>
            <person name="Szarkandi J.G."/>
            <person name="Papp V."/>
            <person name="Albert L."/>
            <person name="Andreopoulos W."/>
            <person name="Angelini C."/>
            <person name="Antonin V."/>
            <person name="Barry K.W."/>
            <person name="Bougher N.L."/>
            <person name="Buchanan P."/>
            <person name="Buyck B."/>
            <person name="Bense V."/>
            <person name="Catcheside P."/>
            <person name="Chovatia M."/>
            <person name="Cooper J."/>
            <person name="Damon W."/>
            <person name="Desjardin D."/>
            <person name="Finy P."/>
            <person name="Geml J."/>
            <person name="Haridas S."/>
            <person name="Hughes K."/>
            <person name="Justo A."/>
            <person name="Karasinski D."/>
            <person name="Kautmanova I."/>
            <person name="Kiss B."/>
            <person name="Kocsube S."/>
            <person name="Kotiranta H."/>
            <person name="LaButti K.M."/>
            <person name="Lechner B.E."/>
            <person name="Liimatainen K."/>
            <person name="Lipzen A."/>
            <person name="Lukacs Z."/>
            <person name="Mihaltcheva S."/>
            <person name="Morgado L.N."/>
            <person name="Niskanen T."/>
            <person name="Noordeloos M.E."/>
            <person name="Ohm R.A."/>
            <person name="Ortiz-Santana B."/>
            <person name="Ovrebo C."/>
            <person name="Racz N."/>
            <person name="Riley R."/>
            <person name="Savchenko A."/>
            <person name="Shiryaev A."/>
            <person name="Soop K."/>
            <person name="Spirin V."/>
            <person name="Szebenyi C."/>
            <person name="Tomsovsky M."/>
            <person name="Tulloss R.E."/>
            <person name="Uehling J."/>
            <person name="Grigoriev I.V."/>
            <person name="Vagvolgyi C."/>
            <person name="Papp T."/>
            <person name="Martin F.M."/>
            <person name="Miettinen O."/>
            <person name="Hibbett D.S."/>
            <person name="Nagy L.G."/>
        </authorList>
    </citation>
    <scope>NUCLEOTIDE SEQUENCE [LARGE SCALE GENOMIC DNA]</scope>
    <source>
        <strain evidence="1 2">CBS 309.79</strain>
    </source>
</reference>
<dbReference type="EMBL" id="ML178826">
    <property type="protein sequence ID" value="TFL01007.1"/>
    <property type="molecule type" value="Genomic_DNA"/>
</dbReference>
<evidence type="ECO:0000313" key="1">
    <source>
        <dbReference type="EMBL" id="TFL01007.1"/>
    </source>
</evidence>
<accession>A0A5C3QHP4</accession>
<name>A0A5C3QHP4_9AGAR</name>
<dbReference type="Proteomes" id="UP000305067">
    <property type="component" value="Unassembled WGS sequence"/>
</dbReference>
<protein>
    <submittedName>
        <fullName evidence="1">Uncharacterized protein</fullName>
    </submittedName>
</protein>
<proteinExistence type="predicted"/>
<evidence type="ECO:0000313" key="2">
    <source>
        <dbReference type="Proteomes" id="UP000305067"/>
    </source>
</evidence>
<organism evidence="1 2">
    <name type="scientific">Pterulicium gracile</name>
    <dbReference type="NCBI Taxonomy" id="1884261"/>
    <lineage>
        <taxon>Eukaryota</taxon>
        <taxon>Fungi</taxon>
        <taxon>Dikarya</taxon>
        <taxon>Basidiomycota</taxon>
        <taxon>Agaricomycotina</taxon>
        <taxon>Agaricomycetes</taxon>
        <taxon>Agaricomycetidae</taxon>
        <taxon>Agaricales</taxon>
        <taxon>Pleurotineae</taxon>
        <taxon>Pterulaceae</taxon>
        <taxon>Pterulicium</taxon>
    </lineage>
</organism>
<sequence>MPYKRPITDLNFNMALLLPAPTPAVVGSSYFSVVGVPLDVGLLAGPEADLEADDEGGGMTRSTRCWNLVAMTQEEVETDDEGGGMVRSARCWDLCALAQEEVKDEWSIDVDQW</sequence>
<dbReference type="AlphaFoldDB" id="A0A5C3QHP4"/>
<keyword evidence="2" id="KW-1185">Reference proteome</keyword>
<gene>
    <name evidence="1" type="ORF">BDV98DRAFT_583064</name>
</gene>